<evidence type="ECO:0000313" key="2">
    <source>
        <dbReference type="Proteomes" id="UP001144978"/>
    </source>
</evidence>
<proteinExistence type="predicted"/>
<organism evidence="1 2">
    <name type="scientific">Trametes sanguinea</name>
    <dbReference type="NCBI Taxonomy" id="158606"/>
    <lineage>
        <taxon>Eukaryota</taxon>
        <taxon>Fungi</taxon>
        <taxon>Dikarya</taxon>
        <taxon>Basidiomycota</taxon>
        <taxon>Agaricomycotina</taxon>
        <taxon>Agaricomycetes</taxon>
        <taxon>Polyporales</taxon>
        <taxon>Polyporaceae</taxon>
        <taxon>Trametes</taxon>
    </lineage>
</organism>
<reference evidence="1" key="1">
    <citation type="submission" date="2022-08" db="EMBL/GenBank/DDBJ databases">
        <title>Genome Sequence of Pycnoporus sanguineus.</title>
        <authorList>
            <person name="Buettner E."/>
        </authorList>
    </citation>
    <scope>NUCLEOTIDE SEQUENCE</scope>
    <source>
        <strain evidence="1">CG-C14</strain>
    </source>
</reference>
<gene>
    <name evidence="1" type="ORF">NUW54_g13206</name>
</gene>
<comment type="caution">
    <text evidence="1">The sequence shown here is derived from an EMBL/GenBank/DDBJ whole genome shotgun (WGS) entry which is preliminary data.</text>
</comment>
<name>A0ACC1MNT0_9APHY</name>
<sequence length="99" mass="10882">MTPRRCISHARISERRGPGYVMAGGQLEKAPKLAPLTASCGRESRFDRHGIALAPGQALRARWPLSTAFRSKVPRNTRLAGWSGYVLETNAQVPRIDPS</sequence>
<keyword evidence="2" id="KW-1185">Reference proteome</keyword>
<protein>
    <submittedName>
        <fullName evidence="1">Uncharacterized protein</fullName>
    </submittedName>
</protein>
<dbReference type="Proteomes" id="UP001144978">
    <property type="component" value="Unassembled WGS sequence"/>
</dbReference>
<dbReference type="EMBL" id="JANSHE010006010">
    <property type="protein sequence ID" value="KAJ2968474.1"/>
    <property type="molecule type" value="Genomic_DNA"/>
</dbReference>
<accession>A0ACC1MNT0</accession>
<evidence type="ECO:0000313" key="1">
    <source>
        <dbReference type="EMBL" id="KAJ2968474.1"/>
    </source>
</evidence>